<sequence>MWVQRNRERQKVMAVLSAVALLLALGVTTKERILRYLDTGFLNTFDDCAATGPLEREIDALPFFAGPPPGTAPVKGFETPGASAGCLDDSGDELVTGHTVFRLTGDRQDVADRLRAVAERDGWTRRPVVSAGDDPHDPADLCFEKRLKNGDVVVTVGFAPVNSARADPVRKQVEVDAYSMLDGTPTAC</sequence>
<dbReference type="AlphaFoldDB" id="I2N018"/>
<dbReference type="RefSeq" id="WP_006706024.1">
    <property type="nucleotide sequence ID" value="NZ_CP029159.1"/>
</dbReference>
<gene>
    <name evidence="1" type="ORF">STSU_021255</name>
</gene>
<accession>I2N018</accession>
<organism evidence="1 2">
    <name type="scientific">Streptomyces tsukubensis (strain DSM 42081 / NBRC 108919 / NRRL 18488 / 9993)</name>
    <dbReference type="NCBI Taxonomy" id="1114943"/>
    <lineage>
        <taxon>Bacteria</taxon>
        <taxon>Bacillati</taxon>
        <taxon>Actinomycetota</taxon>
        <taxon>Actinomycetes</taxon>
        <taxon>Kitasatosporales</taxon>
        <taxon>Streptomycetaceae</taxon>
        <taxon>Streptomyces</taxon>
    </lineage>
</organism>
<reference evidence="1 2" key="1">
    <citation type="journal article" date="2012" name="J. Bacteriol.">
        <title>Draft genome of Streptomyces tsukubaensis NRRL 18488, the producer of the clinically important immunosuppressant tacrolimus (FK506).</title>
        <authorList>
            <person name="Barreiro C."/>
            <person name="Prieto C."/>
            <person name="Sola-Landa A."/>
            <person name="Solera E."/>
            <person name="Martinez-Castro M."/>
            <person name="Perez-Redondo R."/>
            <person name="Garcia-Estrada C."/>
            <person name="Aparicio J.F."/>
            <person name="Fernandez-Martinez L.T."/>
            <person name="Santos-Aberturas J."/>
            <person name="Salehi-Najafabadi Z."/>
            <person name="Rodriguez-Garcia A."/>
            <person name="Tauch A."/>
            <person name="Martin J.F."/>
        </authorList>
    </citation>
    <scope>NUCLEOTIDE SEQUENCE [LARGE SCALE GENOMIC DNA]</scope>
    <source>
        <strain evidence="2">DSM 42081 / NBRC 108919 / NRRL 18488 / 9993</strain>
    </source>
</reference>
<dbReference type="EMBL" id="CP029159">
    <property type="protein sequence ID" value="QKM69320.1"/>
    <property type="molecule type" value="Genomic_DNA"/>
</dbReference>
<name>I2N018_STRT9</name>
<evidence type="ECO:0000313" key="1">
    <source>
        <dbReference type="EMBL" id="QKM69320.1"/>
    </source>
</evidence>
<dbReference type="Proteomes" id="UP000005940">
    <property type="component" value="Chromosome"/>
</dbReference>
<keyword evidence="2" id="KW-1185">Reference proteome</keyword>
<proteinExistence type="predicted"/>
<protein>
    <submittedName>
        <fullName evidence="1">Uncharacterized protein</fullName>
    </submittedName>
</protein>
<evidence type="ECO:0000313" key="2">
    <source>
        <dbReference type="Proteomes" id="UP000005940"/>
    </source>
</evidence>